<gene>
    <name evidence="1" type="ORF">PACLA_8A010008</name>
</gene>
<dbReference type="EMBL" id="CACRXK020008971">
    <property type="protein sequence ID" value="CAB4016106.1"/>
    <property type="molecule type" value="Genomic_DNA"/>
</dbReference>
<keyword evidence="2" id="KW-1185">Reference proteome</keyword>
<evidence type="ECO:0000313" key="1">
    <source>
        <dbReference type="EMBL" id="CAB4016106.1"/>
    </source>
</evidence>
<comment type="caution">
    <text evidence="1">The sequence shown here is derived from an EMBL/GenBank/DDBJ whole genome shotgun (WGS) entry which is preliminary data.</text>
</comment>
<sequence>MPDATSGKNSLKLLDASQPVKYHLDHLGGRYGMGRVVSYYEDVYDIQLWDRKSKKTKWNKALRPVKVEDEPATEHVQSNRVLCSIEVDSKYKIGQNAQKQLEDLQLLCFVIRTSVFLVS</sequence>
<name>A0A7D9IYC5_PARCT</name>
<protein>
    <submittedName>
        <fullName evidence="1">Uncharacterized protein</fullName>
    </submittedName>
</protein>
<dbReference type="Proteomes" id="UP001152795">
    <property type="component" value="Unassembled WGS sequence"/>
</dbReference>
<dbReference type="AlphaFoldDB" id="A0A7D9IYC5"/>
<reference evidence="1" key="1">
    <citation type="submission" date="2020-04" db="EMBL/GenBank/DDBJ databases">
        <authorList>
            <person name="Alioto T."/>
            <person name="Alioto T."/>
            <person name="Gomez Garrido J."/>
        </authorList>
    </citation>
    <scope>NUCLEOTIDE SEQUENCE</scope>
    <source>
        <strain evidence="1">A484AB</strain>
    </source>
</reference>
<organism evidence="1 2">
    <name type="scientific">Paramuricea clavata</name>
    <name type="common">Red gorgonian</name>
    <name type="synonym">Violescent sea-whip</name>
    <dbReference type="NCBI Taxonomy" id="317549"/>
    <lineage>
        <taxon>Eukaryota</taxon>
        <taxon>Metazoa</taxon>
        <taxon>Cnidaria</taxon>
        <taxon>Anthozoa</taxon>
        <taxon>Octocorallia</taxon>
        <taxon>Malacalcyonacea</taxon>
        <taxon>Plexauridae</taxon>
        <taxon>Paramuricea</taxon>
    </lineage>
</organism>
<proteinExistence type="predicted"/>
<accession>A0A7D9IYC5</accession>
<evidence type="ECO:0000313" key="2">
    <source>
        <dbReference type="Proteomes" id="UP001152795"/>
    </source>
</evidence>